<proteinExistence type="predicted"/>
<comment type="caution">
    <text evidence="2">The sequence shown here is derived from an EMBL/GenBank/DDBJ whole genome shotgun (WGS) entry which is preliminary data.</text>
</comment>
<dbReference type="GO" id="GO:0004803">
    <property type="term" value="F:transposase activity"/>
    <property type="evidence" value="ECO:0007669"/>
    <property type="project" value="InterPro"/>
</dbReference>
<evidence type="ECO:0000259" key="1">
    <source>
        <dbReference type="Pfam" id="PF01797"/>
    </source>
</evidence>
<evidence type="ECO:0000313" key="2">
    <source>
        <dbReference type="EMBL" id="PPK85486.1"/>
    </source>
</evidence>
<keyword evidence="3" id="KW-1185">Reference proteome</keyword>
<gene>
    <name evidence="2" type="ORF">CLV84_2385</name>
</gene>
<protein>
    <submittedName>
        <fullName evidence="2">Transposase IS200 family protein</fullName>
    </submittedName>
</protein>
<organism evidence="2 3">
    <name type="scientific">Neolewinella xylanilytica</name>
    <dbReference type="NCBI Taxonomy" id="1514080"/>
    <lineage>
        <taxon>Bacteria</taxon>
        <taxon>Pseudomonadati</taxon>
        <taxon>Bacteroidota</taxon>
        <taxon>Saprospiria</taxon>
        <taxon>Saprospirales</taxon>
        <taxon>Lewinellaceae</taxon>
        <taxon>Neolewinella</taxon>
    </lineage>
</organism>
<dbReference type="Proteomes" id="UP000237662">
    <property type="component" value="Unassembled WGS sequence"/>
</dbReference>
<evidence type="ECO:0000313" key="3">
    <source>
        <dbReference type="Proteomes" id="UP000237662"/>
    </source>
</evidence>
<dbReference type="InterPro" id="IPR052715">
    <property type="entry name" value="RAYT_transposase"/>
</dbReference>
<dbReference type="OrthoDB" id="9788881at2"/>
<dbReference type="EMBL" id="PTJC01000006">
    <property type="protein sequence ID" value="PPK85486.1"/>
    <property type="molecule type" value="Genomic_DNA"/>
</dbReference>
<dbReference type="InterPro" id="IPR036515">
    <property type="entry name" value="Transposase_17_sf"/>
</dbReference>
<dbReference type="GO" id="GO:0043565">
    <property type="term" value="F:sequence-specific DNA binding"/>
    <property type="evidence" value="ECO:0007669"/>
    <property type="project" value="TreeGrafter"/>
</dbReference>
<name>A0A2S6I2T2_9BACT</name>
<dbReference type="Pfam" id="PF01797">
    <property type="entry name" value="Y1_Tnp"/>
    <property type="match status" value="1"/>
</dbReference>
<dbReference type="InterPro" id="IPR002686">
    <property type="entry name" value="Transposase_17"/>
</dbReference>
<sequence length="226" mass="26604">MKSTTTMRTRYIPDTPIHITYRLYGSIPNLPLQKLHSSHRLRKLRLQEKFPADRRNEDRESKQQYVAACLSAEVDHYLRYDQLLDRATTGPRYLQGAAAKRIIFDSWHHIARQENLKIYAISVMDNHVHVLLENRSEERLVSLIQVLENHKKFTATRLNRLHGMPGRRVWAEKEYSRTVRHGGFEHVLWYVLNNPIKAGLSDSPLDWIGNWWAPDLYEAFVLPRVA</sequence>
<dbReference type="RefSeq" id="WP_146088787.1">
    <property type="nucleotide sequence ID" value="NZ_PTJC01000006.1"/>
</dbReference>
<reference evidence="2 3" key="1">
    <citation type="submission" date="2018-02" db="EMBL/GenBank/DDBJ databases">
        <title>Genomic Encyclopedia of Archaeal and Bacterial Type Strains, Phase II (KMG-II): from individual species to whole genera.</title>
        <authorList>
            <person name="Goeker M."/>
        </authorList>
    </citation>
    <scope>NUCLEOTIDE SEQUENCE [LARGE SCALE GENOMIC DNA]</scope>
    <source>
        <strain evidence="2 3">DSM 29526</strain>
    </source>
</reference>
<dbReference type="GO" id="GO:0006313">
    <property type="term" value="P:DNA transposition"/>
    <property type="evidence" value="ECO:0007669"/>
    <property type="project" value="InterPro"/>
</dbReference>
<dbReference type="Gene3D" id="3.30.70.1290">
    <property type="entry name" value="Transposase IS200-like"/>
    <property type="match status" value="1"/>
</dbReference>
<dbReference type="SUPFAM" id="SSF143422">
    <property type="entry name" value="Transposase IS200-like"/>
    <property type="match status" value="1"/>
</dbReference>
<accession>A0A2S6I2T2</accession>
<dbReference type="PANTHER" id="PTHR36966:SF1">
    <property type="entry name" value="REP-ASSOCIATED TYROSINE TRANSPOSASE"/>
    <property type="match status" value="1"/>
</dbReference>
<dbReference type="PANTHER" id="PTHR36966">
    <property type="entry name" value="REP-ASSOCIATED TYROSINE TRANSPOSASE"/>
    <property type="match status" value="1"/>
</dbReference>
<dbReference type="AlphaFoldDB" id="A0A2S6I2T2"/>
<feature type="domain" description="Transposase IS200-like" evidence="1">
    <location>
        <begin position="104"/>
        <end position="190"/>
    </location>
</feature>